<evidence type="ECO:0000313" key="2">
    <source>
        <dbReference type="Proteomes" id="UP000805193"/>
    </source>
</evidence>
<protein>
    <submittedName>
        <fullName evidence="1">Uncharacterized protein</fullName>
    </submittedName>
</protein>
<dbReference type="Proteomes" id="UP000805193">
    <property type="component" value="Unassembled WGS sequence"/>
</dbReference>
<evidence type="ECO:0000313" key="1">
    <source>
        <dbReference type="EMBL" id="KAG0412231.1"/>
    </source>
</evidence>
<proteinExistence type="predicted"/>
<name>A0AC60NYS8_IXOPE</name>
<keyword evidence="2" id="KW-1185">Reference proteome</keyword>
<comment type="caution">
    <text evidence="1">The sequence shown here is derived from an EMBL/GenBank/DDBJ whole genome shotgun (WGS) entry which is preliminary data.</text>
</comment>
<organism evidence="1 2">
    <name type="scientific">Ixodes persulcatus</name>
    <name type="common">Taiga tick</name>
    <dbReference type="NCBI Taxonomy" id="34615"/>
    <lineage>
        <taxon>Eukaryota</taxon>
        <taxon>Metazoa</taxon>
        <taxon>Ecdysozoa</taxon>
        <taxon>Arthropoda</taxon>
        <taxon>Chelicerata</taxon>
        <taxon>Arachnida</taxon>
        <taxon>Acari</taxon>
        <taxon>Parasitiformes</taxon>
        <taxon>Ixodida</taxon>
        <taxon>Ixodoidea</taxon>
        <taxon>Ixodidae</taxon>
        <taxon>Ixodinae</taxon>
        <taxon>Ixodes</taxon>
    </lineage>
</organism>
<reference evidence="1 2" key="1">
    <citation type="journal article" date="2020" name="Cell">
        <title>Large-Scale Comparative Analyses of Tick Genomes Elucidate Their Genetic Diversity and Vector Capacities.</title>
        <authorList>
            <consortium name="Tick Genome and Microbiome Consortium (TIGMIC)"/>
            <person name="Jia N."/>
            <person name="Wang J."/>
            <person name="Shi W."/>
            <person name="Du L."/>
            <person name="Sun Y."/>
            <person name="Zhan W."/>
            <person name="Jiang J.F."/>
            <person name="Wang Q."/>
            <person name="Zhang B."/>
            <person name="Ji P."/>
            <person name="Bell-Sakyi L."/>
            <person name="Cui X.M."/>
            <person name="Yuan T.T."/>
            <person name="Jiang B.G."/>
            <person name="Yang W.F."/>
            <person name="Lam T.T."/>
            <person name="Chang Q.C."/>
            <person name="Ding S.J."/>
            <person name="Wang X.J."/>
            <person name="Zhu J.G."/>
            <person name="Ruan X.D."/>
            <person name="Zhao L."/>
            <person name="Wei J.T."/>
            <person name="Ye R.Z."/>
            <person name="Que T.C."/>
            <person name="Du C.H."/>
            <person name="Zhou Y.H."/>
            <person name="Cheng J.X."/>
            <person name="Dai P.F."/>
            <person name="Guo W.B."/>
            <person name="Han X.H."/>
            <person name="Huang E.J."/>
            <person name="Li L.F."/>
            <person name="Wei W."/>
            <person name="Gao Y.C."/>
            <person name="Liu J.Z."/>
            <person name="Shao H.Z."/>
            <person name="Wang X."/>
            <person name="Wang C.C."/>
            <person name="Yang T.C."/>
            <person name="Huo Q.B."/>
            <person name="Li W."/>
            <person name="Chen H.Y."/>
            <person name="Chen S.E."/>
            <person name="Zhou L.G."/>
            <person name="Ni X.B."/>
            <person name="Tian J.H."/>
            <person name="Sheng Y."/>
            <person name="Liu T."/>
            <person name="Pan Y.S."/>
            <person name="Xia L.Y."/>
            <person name="Li J."/>
            <person name="Zhao F."/>
            <person name="Cao W.C."/>
        </authorList>
    </citation>
    <scope>NUCLEOTIDE SEQUENCE [LARGE SCALE GENOMIC DNA]</scope>
    <source>
        <strain evidence="1">Iper-2018</strain>
    </source>
</reference>
<dbReference type="EMBL" id="JABSTQ010011365">
    <property type="protein sequence ID" value="KAG0412231.1"/>
    <property type="molecule type" value="Genomic_DNA"/>
</dbReference>
<sequence length="372" mass="41684">MTPKMVLAFCLALVLVLDSLPNLEAAISCKDEQNNDVEWSFIYKLPKKPKSKKSEYTPTGDEYVYVDSNTPTSTSYWTLSPKSIFQDGNPLANTILPLTSKTKPKNLAFAVYNDQVPASKDLNRTSNGHTKGLIVFDEQTGVWIVHSVPRFPEHLHSGQYVFPENARENGQSILCVTFPTSQLETIANHLRLQYPNIYDSYAPEEMLSSHPALSLLLQNKFIRTPPWVLMAPLKDVKKNAFLSFAKHGRLDKDVYADVVASSLETSLLASTWRNGPGGRLPAECDQQFTVTNVDGVRFPLGRSNQSLTFSNTEDHSKWAISMQGAKGYVCIGSLNRMKSQFRRGGETLCFRSPVIYKLLYRTVMSVDECPDV</sequence>
<accession>A0AC60NYS8</accession>
<gene>
    <name evidence="1" type="ORF">HPB47_010648</name>
</gene>